<dbReference type="EMBL" id="JAMFTH010000002">
    <property type="protein sequence ID" value="MCP8899749.1"/>
    <property type="molecule type" value="Genomic_DNA"/>
</dbReference>
<protein>
    <submittedName>
        <fullName evidence="2">DUF488 family protein</fullName>
    </submittedName>
</protein>
<name>A0A9X2HY02_9GAMM</name>
<dbReference type="PANTHER" id="PTHR36849:SF1">
    <property type="entry name" value="CYTOPLASMIC PROTEIN"/>
    <property type="match status" value="1"/>
</dbReference>
<organism evidence="2 3">
    <name type="scientific">Gilvimarinus xylanilyticus</name>
    <dbReference type="NCBI Taxonomy" id="2944139"/>
    <lineage>
        <taxon>Bacteria</taxon>
        <taxon>Pseudomonadati</taxon>
        <taxon>Pseudomonadota</taxon>
        <taxon>Gammaproteobacteria</taxon>
        <taxon>Cellvibrionales</taxon>
        <taxon>Cellvibrionaceae</taxon>
        <taxon>Gilvimarinus</taxon>
    </lineage>
</organism>
<evidence type="ECO:0000313" key="3">
    <source>
        <dbReference type="Proteomes" id="UP001139319"/>
    </source>
</evidence>
<comment type="caution">
    <text evidence="2">The sequence shown here is derived from an EMBL/GenBank/DDBJ whole genome shotgun (WGS) entry which is preliminary data.</text>
</comment>
<dbReference type="Proteomes" id="UP001139319">
    <property type="component" value="Unassembled WGS sequence"/>
</dbReference>
<gene>
    <name evidence="2" type="ORF">M6D89_10590</name>
</gene>
<reference evidence="2" key="2">
    <citation type="submission" date="2023-01" db="EMBL/GenBank/DDBJ databases">
        <title>Gilvimarinus xylanilyticus HB14 isolated from Caulerpa lentillifera aquaculture base in Hainan, China.</title>
        <authorList>
            <person name="Zhang Y.-J."/>
        </authorList>
    </citation>
    <scope>NUCLEOTIDE SEQUENCE</scope>
    <source>
        <strain evidence="2">HB14</strain>
    </source>
</reference>
<sequence>MNYDIRFKRIYQPADATDGTRILVDRLWPRGQRKEDLALDEWYADASPSAGLRQCWHRDELTEDAFANAYRHQLDQEPGTLLPLLRAARAGTLTLLTASREPEHSHLPILRRALLDALEAEDAADRDDPASPTCYGQSKS</sequence>
<accession>A0A9X2HY02</accession>
<reference evidence="2" key="1">
    <citation type="submission" date="2022-05" db="EMBL/GenBank/DDBJ databases">
        <authorList>
            <person name="Sun H.-N."/>
        </authorList>
    </citation>
    <scope>NUCLEOTIDE SEQUENCE</scope>
    <source>
        <strain evidence="2">HB14</strain>
    </source>
</reference>
<proteinExistence type="predicted"/>
<dbReference type="RefSeq" id="WP_253968035.1">
    <property type="nucleotide sequence ID" value="NZ_JAMFTH010000002.1"/>
</dbReference>
<dbReference type="Pfam" id="PF22752">
    <property type="entry name" value="DUF488-N3i"/>
    <property type="match status" value="1"/>
</dbReference>
<dbReference type="AlphaFoldDB" id="A0A9X2HY02"/>
<feature type="region of interest" description="Disordered" evidence="1">
    <location>
        <begin position="120"/>
        <end position="140"/>
    </location>
</feature>
<dbReference type="InterPro" id="IPR052552">
    <property type="entry name" value="YeaO-like"/>
</dbReference>
<dbReference type="PANTHER" id="PTHR36849">
    <property type="entry name" value="CYTOPLASMIC PROTEIN-RELATED"/>
    <property type="match status" value="1"/>
</dbReference>
<evidence type="ECO:0000256" key="1">
    <source>
        <dbReference type="SAM" id="MobiDB-lite"/>
    </source>
</evidence>
<keyword evidence="3" id="KW-1185">Reference proteome</keyword>
<evidence type="ECO:0000313" key="2">
    <source>
        <dbReference type="EMBL" id="MCP8899749.1"/>
    </source>
</evidence>